<keyword evidence="16" id="KW-0325">Glycoprotein</keyword>
<evidence type="ECO:0000256" key="1">
    <source>
        <dbReference type="ARBA" id="ARBA00004251"/>
    </source>
</evidence>
<dbReference type="PROSITE" id="PS50011">
    <property type="entry name" value="PROTEIN_KINASE_DOM"/>
    <property type="match status" value="1"/>
</dbReference>
<evidence type="ECO:0000256" key="10">
    <source>
        <dbReference type="ARBA" id="ARBA00022734"/>
    </source>
</evidence>
<keyword evidence="5" id="KW-1003">Cell membrane</keyword>
<dbReference type="CDD" id="cd06899">
    <property type="entry name" value="lectin_legume_LecRK_Arcelin_ConA"/>
    <property type="match status" value="1"/>
</dbReference>
<feature type="transmembrane region" description="Helical" evidence="19">
    <location>
        <begin position="310"/>
        <end position="332"/>
    </location>
</feature>
<evidence type="ECO:0000256" key="18">
    <source>
        <dbReference type="SAM" id="MobiDB-lite"/>
    </source>
</evidence>
<dbReference type="SUPFAM" id="SSF49899">
    <property type="entry name" value="Concanavalin A-like lectins/glucanases"/>
    <property type="match status" value="1"/>
</dbReference>
<evidence type="ECO:0000256" key="4">
    <source>
        <dbReference type="ARBA" id="ARBA00012513"/>
    </source>
</evidence>
<evidence type="ECO:0000256" key="5">
    <source>
        <dbReference type="ARBA" id="ARBA00022475"/>
    </source>
</evidence>
<organism evidence="21">
    <name type="scientific">Triticum aestivum</name>
    <name type="common">Wheat</name>
    <dbReference type="NCBI Taxonomy" id="4565"/>
    <lineage>
        <taxon>Eukaryota</taxon>
        <taxon>Viridiplantae</taxon>
        <taxon>Streptophyta</taxon>
        <taxon>Embryophyta</taxon>
        <taxon>Tracheophyta</taxon>
        <taxon>Spermatophyta</taxon>
        <taxon>Magnoliopsida</taxon>
        <taxon>Liliopsida</taxon>
        <taxon>Poales</taxon>
        <taxon>Poaceae</taxon>
        <taxon>BOP clade</taxon>
        <taxon>Pooideae</taxon>
        <taxon>Triticodae</taxon>
        <taxon>Triticeae</taxon>
        <taxon>Triticinae</taxon>
        <taxon>Triticum</taxon>
    </lineage>
</organism>
<sequence>MLRLPPSVLPKRQPMGSRRRPSLTTVVLVLLCLYHAPRMALSLSFSLNFSDPGVPNRGASINFAGQAFLSSSTLELTTNTRDANIQYSTGRASYVDKVPLWNSATGETASFTTTFSFQITPDRDNPSNTGDGMAFFLGHFPSVIPPNSNGGSLGLLPAFTNGTGDSRIVAVEFDTFLNPQNADMTGNHVGIDVNSVNSTASTDTTTRPGRNLTSSHVMTATIKYQNESKLLAVDLLIDDALYQVNATIDLTRYLPEEVAIGFSAATGWAAELHQILSWSFSSTLQLESNKEAPPPAQLVLPTSNNNHKKLLLSILVPLLFLLVCVAMVTTIWRRHEKRRSTRANGDSSSDSDDDEEHCVDRADLERGVAAGGPKRYTYHELVAATSNFSEEEKLGRGGFGSVYRGHLTLAGDQERRAVAVKVLSAESSAQGRKEFEAEVRIISRLKHRNLVQLLGWCDSRKGLLLVYELVAEGSLDRHLYSNDGSYLTWPQRYKIILGLGSALRYLHGEWEQSVLHGDIKPSNIMLDSSHCTKLGDFGLARLVDHGTGLLQTTKAVLGTAGYIDPEFVNTRRPSTESDVYSFGVVLLEVVSGRRPVVETAEKSFTLLRWVWSLYGRDAILDAVDERLRGDEAHDWWMERVLVVGLWCAHPDRSERPSVTQAMSILQSEEARLPALPLHMYRTVPDLESSGRYGAGAFSTDGTDCVGSSSVSTGDAARSSDSSSTALLRRSKDLPNN</sequence>
<feature type="compositionally biased region" description="Polar residues" evidence="18">
    <location>
        <begin position="699"/>
        <end position="710"/>
    </location>
</feature>
<dbReference type="GeneID" id="123090808"/>
<dbReference type="InterPro" id="IPR001245">
    <property type="entry name" value="Ser-Thr/Tyr_kinase_cat_dom"/>
</dbReference>
<dbReference type="InterPro" id="IPR008271">
    <property type="entry name" value="Ser/Thr_kinase_AS"/>
</dbReference>
<dbReference type="Gramene" id="TraesARI4B03G02273590.1">
    <property type="protein sequence ID" value="TraesARI4B03G02273590.1.CDS1"/>
    <property type="gene ID" value="TraesARI4B03G02273590"/>
</dbReference>
<evidence type="ECO:0000256" key="16">
    <source>
        <dbReference type="ARBA" id="ARBA00023180"/>
    </source>
</evidence>
<accession>A0A3B6IL67</accession>
<evidence type="ECO:0000256" key="17">
    <source>
        <dbReference type="PROSITE-ProRule" id="PRU10141"/>
    </source>
</evidence>
<dbReference type="Pfam" id="PF00139">
    <property type="entry name" value="Lectin_legB"/>
    <property type="match status" value="1"/>
</dbReference>
<comment type="subcellular location">
    <subcellularLocation>
        <location evidence="1">Cell membrane</location>
        <topology evidence="1">Single-pass type I membrane protein</topology>
    </subcellularLocation>
</comment>
<dbReference type="GO" id="GO:0051707">
    <property type="term" value="P:response to other organism"/>
    <property type="evidence" value="ECO:0007669"/>
    <property type="project" value="UniProtKB-ARBA"/>
</dbReference>
<evidence type="ECO:0000256" key="2">
    <source>
        <dbReference type="ARBA" id="ARBA00008536"/>
    </source>
</evidence>
<keyword evidence="13 17" id="KW-0067">ATP-binding</keyword>
<evidence type="ECO:0000313" key="21">
    <source>
        <dbReference type="EnsemblPlants" id="TraesCS4B02G041300.1.cds1"/>
    </source>
</evidence>
<dbReference type="SMART" id="SM00220">
    <property type="entry name" value="S_TKc"/>
    <property type="match status" value="1"/>
</dbReference>
<dbReference type="FunFam" id="3.30.200.20:FF:000168">
    <property type="entry name" value="L-type lectin-domain containing receptor kinase IX.1"/>
    <property type="match status" value="1"/>
</dbReference>
<dbReference type="InterPro" id="IPR050528">
    <property type="entry name" value="L-type_Lectin-RKs"/>
</dbReference>
<protein>
    <recommendedName>
        <fullName evidence="4">non-specific serine/threonine protein kinase</fullName>
        <ecNumber evidence="4">2.7.11.1</ecNumber>
    </recommendedName>
</protein>
<evidence type="ECO:0000256" key="3">
    <source>
        <dbReference type="ARBA" id="ARBA00010217"/>
    </source>
</evidence>
<evidence type="ECO:0000256" key="14">
    <source>
        <dbReference type="ARBA" id="ARBA00022989"/>
    </source>
</evidence>
<keyword evidence="14 19" id="KW-1133">Transmembrane helix</keyword>
<dbReference type="EnsemblPlants" id="TraesCS4B02G041300.1">
    <property type="protein sequence ID" value="TraesCS4B02G041300.1.cds1"/>
    <property type="gene ID" value="TraesCS4B02G041300"/>
</dbReference>
<dbReference type="CDD" id="cd14066">
    <property type="entry name" value="STKc_IRAK"/>
    <property type="match status" value="1"/>
</dbReference>
<feature type="region of interest" description="Disordered" evidence="18">
    <location>
        <begin position="697"/>
        <end position="736"/>
    </location>
</feature>
<keyword evidence="15 19" id="KW-0472">Membrane</keyword>
<dbReference type="GO" id="GO:0005886">
    <property type="term" value="C:plasma membrane"/>
    <property type="evidence" value="ECO:0000318"/>
    <property type="project" value="GO_Central"/>
</dbReference>
<keyword evidence="22" id="KW-1185">Reference proteome</keyword>
<name>A0A3B6IL67_WHEAT</name>
<dbReference type="InterPro" id="IPR017441">
    <property type="entry name" value="Protein_kinase_ATP_BS"/>
</dbReference>
<evidence type="ECO:0000256" key="7">
    <source>
        <dbReference type="ARBA" id="ARBA00022679"/>
    </source>
</evidence>
<keyword evidence="6" id="KW-0723">Serine/threonine-protein kinase</keyword>
<dbReference type="InterPro" id="IPR001220">
    <property type="entry name" value="Legume_lectin_dom"/>
</dbReference>
<dbReference type="Gramene" id="TraesWEE_scaffold_127740_01G000200.1">
    <property type="protein sequence ID" value="TraesWEE_scaffold_127740_01G000200.1"/>
    <property type="gene ID" value="TraesWEE_scaffold_127740_01G000200"/>
</dbReference>
<dbReference type="Gene3D" id="1.10.510.10">
    <property type="entry name" value="Transferase(Phosphotransferase) domain 1"/>
    <property type="match status" value="1"/>
</dbReference>
<dbReference type="PROSITE" id="PS00108">
    <property type="entry name" value="PROTEIN_KINASE_ST"/>
    <property type="match status" value="1"/>
</dbReference>
<dbReference type="SMR" id="A0A3B6IL67"/>
<dbReference type="GO" id="GO:0004674">
    <property type="term" value="F:protein serine/threonine kinase activity"/>
    <property type="evidence" value="ECO:0007669"/>
    <property type="project" value="UniProtKB-KW"/>
</dbReference>
<evidence type="ECO:0000313" key="22">
    <source>
        <dbReference type="Proteomes" id="UP000019116"/>
    </source>
</evidence>
<feature type="domain" description="Protein kinase" evidence="20">
    <location>
        <begin position="388"/>
        <end position="675"/>
    </location>
</feature>
<keyword evidence="10" id="KW-0430">Lectin</keyword>
<comment type="similarity">
    <text evidence="2">In the N-terminal section; belongs to the leguminous lectin family.</text>
</comment>
<dbReference type="FunFam" id="1.10.510.10:FF:000522">
    <property type="entry name" value="L-type lectin-domain containing receptor kinase IX.1"/>
    <property type="match status" value="1"/>
</dbReference>
<evidence type="ECO:0000256" key="19">
    <source>
        <dbReference type="SAM" id="Phobius"/>
    </source>
</evidence>
<dbReference type="Proteomes" id="UP000019116">
    <property type="component" value="Chromosome 4B"/>
</dbReference>
<proteinExistence type="inferred from homology"/>
<dbReference type="SUPFAM" id="SSF56112">
    <property type="entry name" value="Protein kinase-like (PK-like)"/>
    <property type="match status" value="1"/>
</dbReference>
<evidence type="ECO:0000259" key="20">
    <source>
        <dbReference type="PROSITE" id="PS50011"/>
    </source>
</evidence>
<feature type="compositionally biased region" description="Low complexity" evidence="18">
    <location>
        <begin position="711"/>
        <end position="727"/>
    </location>
</feature>
<evidence type="ECO:0000256" key="8">
    <source>
        <dbReference type="ARBA" id="ARBA00022692"/>
    </source>
</evidence>
<keyword evidence="9" id="KW-0732">Signal</keyword>
<comment type="similarity">
    <text evidence="3">In the C-terminal section; belongs to the protein kinase superfamily. Ser/Thr protein kinase family.</text>
</comment>
<keyword evidence="12" id="KW-0418">Kinase</keyword>
<dbReference type="Gene3D" id="2.60.120.200">
    <property type="match status" value="1"/>
</dbReference>
<evidence type="ECO:0000256" key="13">
    <source>
        <dbReference type="ARBA" id="ARBA00022840"/>
    </source>
</evidence>
<dbReference type="STRING" id="4565.A0A3B6IL67"/>
<dbReference type="Gramene" id="TraesMAC4B03G02236190.1">
    <property type="protein sequence ID" value="TraesMAC4B03G02236190.1.CDS1"/>
    <property type="gene ID" value="TraesMAC4B03G02236190"/>
</dbReference>
<dbReference type="EC" id="2.7.11.1" evidence="4"/>
<dbReference type="Gramene" id="TraesCS4B03G0089100.1">
    <property type="protein sequence ID" value="TraesCS4B03G0089100.1.CDS1"/>
    <property type="gene ID" value="TraesCS4B03G0089100"/>
</dbReference>
<evidence type="ECO:0000256" key="12">
    <source>
        <dbReference type="ARBA" id="ARBA00022777"/>
    </source>
</evidence>
<dbReference type="AlphaFoldDB" id="A0A3B6IL67"/>
<evidence type="ECO:0000256" key="15">
    <source>
        <dbReference type="ARBA" id="ARBA00023136"/>
    </source>
</evidence>
<dbReference type="Gramene" id="TraesCLE_scaffold_110431_01G000100.1">
    <property type="protein sequence ID" value="TraesCLE_scaffold_110431_01G000100.1"/>
    <property type="gene ID" value="TraesCLE_scaffold_110431_01G000100"/>
</dbReference>
<dbReference type="InterPro" id="IPR013320">
    <property type="entry name" value="ConA-like_dom_sf"/>
</dbReference>
<dbReference type="PaxDb" id="4565-Traes_4BS_5AEFE4F30.1"/>
<dbReference type="PANTHER" id="PTHR27007">
    <property type="match status" value="1"/>
</dbReference>
<dbReference type="Gramene" id="TraesCS4B02G041300.1">
    <property type="protein sequence ID" value="TraesCS4B02G041300.1.cds1"/>
    <property type="gene ID" value="TraesCS4B02G041300"/>
</dbReference>
<dbReference type="GO" id="GO:0030246">
    <property type="term" value="F:carbohydrate binding"/>
    <property type="evidence" value="ECO:0007669"/>
    <property type="project" value="UniProtKB-KW"/>
</dbReference>
<dbReference type="PROSITE" id="PS00107">
    <property type="entry name" value="PROTEIN_KINASE_ATP"/>
    <property type="match status" value="1"/>
</dbReference>
<feature type="binding site" evidence="17">
    <location>
        <position position="421"/>
    </location>
    <ligand>
        <name>ATP</name>
        <dbReference type="ChEBI" id="CHEBI:30616"/>
    </ligand>
</feature>
<dbReference type="Gramene" id="TraesCAD_scaffold_016930_01G000200.1">
    <property type="protein sequence ID" value="TraesCAD_scaffold_016930_01G000200.1"/>
    <property type="gene ID" value="TraesCAD_scaffold_016930_01G000200"/>
</dbReference>
<evidence type="ECO:0000256" key="11">
    <source>
        <dbReference type="ARBA" id="ARBA00022741"/>
    </source>
</evidence>
<evidence type="ECO:0000256" key="9">
    <source>
        <dbReference type="ARBA" id="ARBA00022729"/>
    </source>
</evidence>
<dbReference type="InterPro" id="IPR019825">
    <property type="entry name" value="Lectin_legB_Mn/Ca_BS"/>
</dbReference>
<reference evidence="21" key="1">
    <citation type="submission" date="2018-08" db="EMBL/GenBank/DDBJ databases">
        <authorList>
            <person name="Rossello M."/>
        </authorList>
    </citation>
    <scope>NUCLEOTIDE SEQUENCE [LARGE SCALE GENOMIC DNA]</scope>
    <source>
        <strain evidence="21">cv. Chinese Spring</strain>
    </source>
</reference>
<gene>
    <name evidence="21" type="primary">LOC123090808</name>
</gene>
<evidence type="ECO:0000256" key="6">
    <source>
        <dbReference type="ARBA" id="ARBA00022527"/>
    </source>
</evidence>
<dbReference type="OrthoDB" id="605778at2759"/>
<feature type="region of interest" description="Disordered" evidence="18">
    <location>
        <begin position="337"/>
        <end position="362"/>
    </location>
</feature>
<dbReference type="Gramene" id="TraesROB_scaffold_092449_01G000200.1">
    <property type="protein sequence ID" value="TraesROB_scaffold_092449_01G000200.1"/>
    <property type="gene ID" value="TraesROB_scaffold_092449_01G000200"/>
</dbReference>
<keyword evidence="11 17" id="KW-0547">Nucleotide-binding</keyword>
<dbReference type="GO" id="GO:0005524">
    <property type="term" value="F:ATP binding"/>
    <property type="evidence" value="ECO:0007669"/>
    <property type="project" value="UniProtKB-UniRule"/>
</dbReference>
<dbReference type="Gene3D" id="3.30.200.20">
    <property type="entry name" value="Phosphorylase Kinase, domain 1"/>
    <property type="match status" value="1"/>
</dbReference>
<dbReference type="KEGG" id="taes:123090808"/>
<dbReference type="InterPro" id="IPR011009">
    <property type="entry name" value="Kinase-like_dom_sf"/>
</dbReference>
<keyword evidence="7" id="KW-0808">Transferase</keyword>
<keyword evidence="8 19" id="KW-0812">Transmembrane</keyword>
<dbReference type="RefSeq" id="XP_044368084.1">
    <property type="nucleotide sequence ID" value="XM_044512149.1"/>
</dbReference>
<dbReference type="OMA" id="ELHDECM"/>
<dbReference type="GO" id="GO:0006952">
    <property type="term" value="P:defense response"/>
    <property type="evidence" value="ECO:0007669"/>
    <property type="project" value="UniProtKB-ARBA"/>
</dbReference>
<dbReference type="Pfam" id="PF07714">
    <property type="entry name" value="PK_Tyr_Ser-Thr"/>
    <property type="match status" value="1"/>
</dbReference>
<dbReference type="PROSITE" id="PS00307">
    <property type="entry name" value="LECTIN_LEGUME_BETA"/>
    <property type="match status" value="1"/>
</dbReference>
<reference evidence="21" key="2">
    <citation type="submission" date="2018-10" db="UniProtKB">
        <authorList>
            <consortium name="EnsemblPlants"/>
        </authorList>
    </citation>
    <scope>IDENTIFICATION</scope>
</reference>
<dbReference type="InterPro" id="IPR000719">
    <property type="entry name" value="Prot_kinase_dom"/>
</dbReference>